<evidence type="ECO:0000313" key="2">
    <source>
        <dbReference type="Proteomes" id="UP000005824"/>
    </source>
</evidence>
<dbReference type="SUPFAM" id="SSF53649">
    <property type="entry name" value="Alkaline phosphatase-like"/>
    <property type="match status" value="1"/>
</dbReference>
<name>B4CY84_9BACT</name>
<evidence type="ECO:0000313" key="1">
    <source>
        <dbReference type="EMBL" id="EDY21232.1"/>
    </source>
</evidence>
<accession>B4CY84</accession>
<reference evidence="1 2" key="1">
    <citation type="journal article" date="2011" name="J. Bacteriol.">
        <title>Genome sequence of Chthoniobacter flavus Ellin428, an aerobic heterotrophic soil bacterium.</title>
        <authorList>
            <person name="Kant R."/>
            <person name="van Passel M.W."/>
            <person name="Palva A."/>
            <person name="Lucas S."/>
            <person name="Lapidus A."/>
            <person name="Glavina Del Rio T."/>
            <person name="Dalin E."/>
            <person name="Tice H."/>
            <person name="Bruce D."/>
            <person name="Goodwin L."/>
            <person name="Pitluck S."/>
            <person name="Larimer F.W."/>
            <person name="Land M.L."/>
            <person name="Hauser L."/>
            <person name="Sangwan P."/>
            <person name="de Vos W.M."/>
            <person name="Janssen P.H."/>
            <person name="Smidt H."/>
        </authorList>
    </citation>
    <scope>NUCLEOTIDE SEQUENCE [LARGE SCALE GENOMIC DNA]</scope>
    <source>
        <strain evidence="1 2">Ellin428</strain>
    </source>
</reference>
<keyword evidence="2" id="KW-1185">Reference proteome</keyword>
<gene>
    <name evidence="1" type="ORF">CfE428DRAFT_1525</name>
</gene>
<dbReference type="RefSeq" id="WP_006978851.1">
    <property type="nucleotide sequence ID" value="NZ_ABVL01000003.1"/>
</dbReference>
<dbReference type="Proteomes" id="UP000005824">
    <property type="component" value="Unassembled WGS sequence"/>
</dbReference>
<sequence length="427" mass="47349">MTASKKLLVVDIAAFGWNLVSHLPEFRPAQAAWPALTCTAQASFRTAAPAGQHGIVANGLFFKDLTKVLFWEQSAALCEGPRIWEKFRASGKKVGMMFWQQSMGEEVDLVVTPAPIHKHSGGMIQSCYTQPASLETRLNEIIGRPFNLMNYWGPLANYKSSDWIVDAVITVMGQPDLAPDLLLTYIPHLDYDLQRHGPKSEQAEKALDILLGYLTRLKAACNDFGYDWIFVGDYAIEPVQRGAVFPNRALREAGLFQVRDIRQMAYTDFFTSPAFAVVDHQVAHVYCRNAETVAKAKTCLEALPGVAEVLDRPAQEARGIGHRRSGDLVAVAEAGAWFAYPWFEKKEAPDYASHVDIHNKPGYDPCELFFGWPPGSVSFDTRKIHGAHGHVGPGFEVAWSSSLALDPAPTTFLEIAKATQQWMEARP</sequence>
<dbReference type="AlphaFoldDB" id="B4CY84"/>
<dbReference type="Gene3D" id="3.40.720.10">
    <property type="entry name" value="Alkaline Phosphatase, subunit A"/>
    <property type="match status" value="1"/>
</dbReference>
<dbReference type="InterPro" id="IPR017850">
    <property type="entry name" value="Alkaline_phosphatase_core_sf"/>
</dbReference>
<dbReference type="EMBL" id="ABVL01000003">
    <property type="protein sequence ID" value="EDY21232.1"/>
    <property type="molecule type" value="Genomic_DNA"/>
</dbReference>
<dbReference type="STRING" id="497964.CfE428DRAFT_1525"/>
<dbReference type="InParanoid" id="B4CY84"/>
<dbReference type="Pfam" id="PF01663">
    <property type="entry name" value="Phosphodiest"/>
    <property type="match status" value="1"/>
</dbReference>
<dbReference type="InterPro" id="IPR002591">
    <property type="entry name" value="Phosphodiest/P_Trfase"/>
</dbReference>
<comment type="caution">
    <text evidence="1">The sequence shown here is derived from an EMBL/GenBank/DDBJ whole genome shotgun (WGS) entry which is preliminary data.</text>
</comment>
<organism evidence="1 2">
    <name type="scientific">Chthoniobacter flavus Ellin428</name>
    <dbReference type="NCBI Taxonomy" id="497964"/>
    <lineage>
        <taxon>Bacteria</taxon>
        <taxon>Pseudomonadati</taxon>
        <taxon>Verrucomicrobiota</taxon>
        <taxon>Spartobacteria</taxon>
        <taxon>Chthoniobacterales</taxon>
        <taxon>Chthoniobacteraceae</taxon>
        <taxon>Chthoniobacter</taxon>
    </lineage>
</organism>
<dbReference type="PANTHER" id="PTHR10151">
    <property type="entry name" value="ECTONUCLEOTIDE PYROPHOSPHATASE/PHOSPHODIESTERASE"/>
    <property type="match status" value="1"/>
</dbReference>
<dbReference type="eggNOG" id="COG1524">
    <property type="taxonomic scope" value="Bacteria"/>
</dbReference>
<protein>
    <submittedName>
        <fullName evidence="1">Type I phosphodiesterase/nucleotide pyrophosphatase</fullName>
    </submittedName>
</protein>
<dbReference type="PANTHER" id="PTHR10151:SF120">
    <property type="entry name" value="BIS(5'-ADENOSYL)-TRIPHOSPHATASE"/>
    <property type="match status" value="1"/>
</dbReference>
<dbReference type="GO" id="GO:0016787">
    <property type="term" value="F:hydrolase activity"/>
    <property type="evidence" value="ECO:0007669"/>
    <property type="project" value="UniProtKB-ARBA"/>
</dbReference>
<proteinExistence type="predicted"/>